<evidence type="ECO:0000313" key="2">
    <source>
        <dbReference type="EMBL" id="ROO88932.1"/>
    </source>
</evidence>
<dbReference type="AlphaFoldDB" id="A0A3N1D5V1"/>
<proteinExistence type="predicted"/>
<name>A0A3N1D5V1_9ACTN</name>
<accession>A0A3N1D5V1</accession>
<feature type="transmembrane region" description="Helical" evidence="1">
    <location>
        <begin position="79"/>
        <end position="100"/>
    </location>
</feature>
<feature type="transmembrane region" description="Helical" evidence="1">
    <location>
        <begin position="48"/>
        <end position="67"/>
    </location>
</feature>
<feature type="transmembrane region" description="Helical" evidence="1">
    <location>
        <begin position="106"/>
        <end position="128"/>
    </location>
</feature>
<keyword evidence="3" id="KW-1185">Reference proteome</keyword>
<sequence length="160" mass="16800">MGNIVFTVRRALVAALVTGVLCGLAARVLMRAVADVTAQVLSFTPQGTLGIMLAVVVLNLPAAFAFGRGWKSVGHVLAAAAWTPHVSEAVTVVRGIWWWPWTAGRYAYLAAVLVAYVLVLAAGWWGLYRLTAPARAGRKTEGGVAVPAAFSGLGRERSAG</sequence>
<dbReference type="RefSeq" id="WP_123668109.1">
    <property type="nucleotide sequence ID" value="NZ_RJKE01000001.1"/>
</dbReference>
<gene>
    <name evidence="2" type="ORF">EDD29_6617</name>
</gene>
<dbReference type="EMBL" id="RJKE01000001">
    <property type="protein sequence ID" value="ROO88932.1"/>
    <property type="molecule type" value="Genomic_DNA"/>
</dbReference>
<keyword evidence="1" id="KW-1133">Transmembrane helix</keyword>
<protein>
    <submittedName>
        <fullName evidence="2">Uncharacterized protein</fullName>
    </submittedName>
</protein>
<comment type="caution">
    <text evidence="2">The sequence shown here is derived from an EMBL/GenBank/DDBJ whole genome shotgun (WGS) entry which is preliminary data.</text>
</comment>
<keyword evidence="1" id="KW-0472">Membrane</keyword>
<evidence type="ECO:0000256" key="1">
    <source>
        <dbReference type="SAM" id="Phobius"/>
    </source>
</evidence>
<organism evidence="2 3">
    <name type="scientific">Actinocorallia herbida</name>
    <dbReference type="NCBI Taxonomy" id="58109"/>
    <lineage>
        <taxon>Bacteria</taxon>
        <taxon>Bacillati</taxon>
        <taxon>Actinomycetota</taxon>
        <taxon>Actinomycetes</taxon>
        <taxon>Streptosporangiales</taxon>
        <taxon>Thermomonosporaceae</taxon>
        <taxon>Actinocorallia</taxon>
    </lineage>
</organism>
<reference evidence="2 3" key="1">
    <citation type="submission" date="2018-11" db="EMBL/GenBank/DDBJ databases">
        <title>Sequencing the genomes of 1000 actinobacteria strains.</title>
        <authorList>
            <person name="Klenk H.-P."/>
        </authorList>
    </citation>
    <scope>NUCLEOTIDE SEQUENCE [LARGE SCALE GENOMIC DNA]</scope>
    <source>
        <strain evidence="2 3">DSM 44254</strain>
    </source>
</reference>
<dbReference type="Proteomes" id="UP000272400">
    <property type="component" value="Unassembled WGS sequence"/>
</dbReference>
<evidence type="ECO:0000313" key="3">
    <source>
        <dbReference type="Proteomes" id="UP000272400"/>
    </source>
</evidence>
<keyword evidence="1" id="KW-0812">Transmembrane</keyword>